<organism evidence="2 3">
    <name type="scientific">Streblomastix strix</name>
    <dbReference type="NCBI Taxonomy" id="222440"/>
    <lineage>
        <taxon>Eukaryota</taxon>
        <taxon>Metamonada</taxon>
        <taxon>Preaxostyla</taxon>
        <taxon>Oxymonadida</taxon>
        <taxon>Streblomastigidae</taxon>
        <taxon>Streblomastix</taxon>
    </lineage>
</organism>
<dbReference type="EMBL" id="SNRW01018825">
    <property type="protein sequence ID" value="KAA6366962.1"/>
    <property type="molecule type" value="Genomic_DNA"/>
</dbReference>
<gene>
    <name evidence="2" type="ORF">EZS28_037512</name>
</gene>
<dbReference type="Proteomes" id="UP000324800">
    <property type="component" value="Unassembled WGS sequence"/>
</dbReference>
<name>A0A5J4UAM4_9EUKA</name>
<accession>A0A5J4UAM4</accession>
<evidence type="ECO:0000313" key="2">
    <source>
        <dbReference type="EMBL" id="KAA6366962.1"/>
    </source>
</evidence>
<evidence type="ECO:0000256" key="1">
    <source>
        <dbReference type="SAM" id="MobiDB-lite"/>
    </source>
</evidence>
<reference evidence="2 3" key="1">
    <citation type="submission" date="2019-03" db="EMBL/GenBank/DDBJ databases">
        <title>Single cell metagenomics reveals metabolic interactions within the superorganism composed of flagellate Streblomastix strix and complex community of Bacteroidetes bacteria on its surface.</title>
        <authorList>
            <person name="Treitli S.C."/>
            <person name="Kolisko M."/>
            <person name="Husnik F."/>
            <person name="Keeling P."/>
            <person name="Hampl V."/>
        </authorList>
    </citation>
    <scope>NUCLEOTIDE SEQUENCE [LARGE SCALE GENOMIC DNA]</scope>
    <source>
        <strain evidence="2">ST1C</strain>
    </source>
</reference>
<feature type="compositionally biased region" description="Basic and acidic residues" evidence="1">
    <location>
        <begin position="92"/>
        <end position="108"/>
    </location>
</feature>
<protein>
    <submittedName>
        <fullName evidence="2">Uncharacterized protein</fullName>
    </submittedName>
</protein>
<evidence type="ECO:0000313" key="3">
    <source>
        <dbReference type="Proteomes" id="UP000324800"/>
    </source>
</evidence>
<sequence>MNQLQFIAQRDFWAQRKYTLRFVGLRANGENQIGFEENLLNVSVFVQRQARHELLTVNDWKAFWREVDTDLYLDSERLDLDEDDNIHHHHDHDHDHDRNHRHDTERNGRNGQLDLGRSWKRRRVISSESSGNGQNNDDWAEGLHREMEIQQLRQFRVFYNRREKVLPPVQTATGAPVQVSILRTAQEDAIRRVNNICPNLDEESSVSWISAESINQEKNTPFANIRTAQQLFAAQDNQKQLNLQVNKQIQQKVNQLNEVNTQIQIPQQDDTINNTQNEQRQQIDVIRLKLNSQQNKQNIPINEQGDTNNENQQFTQTGATHTLQTEAPDNLQHQQTGQNDDLNYMAEQNPFQPTQNFLGLLSITNQSSLSETGSQNEQQQQLSLSQSPSLSLITQTKQRQQPSQKLFLFVTDLYSQFIKGVQQSKYIPVEEAANRLPLLSEDHKIQVKIKVYTGQTSLIHKQNRIE</sequence>
<feature type="region of interest" description="Disordered" evidence="1">
    <location>
        <begin position="89"/>
        <end position="113"/>
    </location>
</feature>
<comment type="caution">
    <text evidence="2">The sequence shown here is derived from an EMBL/GenBank/DDBJ whole genome shotgun (WGS) entry which is preliminary data.</text>
</comment>
<proteinExistence type="predicted"/>
<dbReference type="AlphaFoldDB" id="A0A5J4UAM4"/>